<evidence type="ECO:0000256" key="1">
    <source>
        <dbReference type="SAM" id="MobiDB-lite"/>
    </source>
</evidence>
<feature type="region of interest" description="Disordered" evidence="1">
    <location>
        <begin position="1302"/>
        <end position="1335"/>
    </location>
</feature>
<feature type="region of interest" description="Disordered" evidence="1">
    <location>
        <begin position="364"/>
        <end position="422"/>
    </location>
</feature>
<sequence length="1460" mass="154595">MSIVIVECAVLPEGVDFIEPNAVPLARPLRKILCAPNTLRFREAWYPLQYFCWCGPTETLGCSGGCNAMTDAAHEEEGAGRRRRSPATTEEEVEDADEGPASISLPGYTDYYLLCVSSICADLLRVRHRTPSSLSHHQHAQQAGASGPLHQPDVTAMMNAGYAVRAPPAAPPPPSSKAALSTKQGSADASRIAEEEEVIVSVVQRYVTHTDWCVYESRSRLLLSIRHTRPDVLKPISVHYEPCCCGVARGRTSDGLAGVPHWSSSSSRLPVSVSLCKWTELTLSETLCASLSLPGPRTSLPLDARTARLLHSVVGVFTVYGNTFVYHVPSARLHSQRPACMEVYLCLPDETGCSALFPPDAAAASSFPPPPPSSLLPSSAAALDPGHDGASPAELHGAMEGRSGSGRDGGVHRASPPASSPTDFFKRLTVAASSATASATPPQVRSGVFLKVARLSLRELLPPPPATFFSSSTSPFRGRAEARSPLAQPQPSSPLLSVQVWNGFLLLHSPRTGKSAVYDLAERSPGNARNGAEEGEMLSSRDYLLWATASERSRNWARSQRSRASSSSCLTSPNSLGPREGAAGGTHLAGSATTSGRASSCPRNHTGNDSRGSNVNPSDQLWSRAVAGDWTSMVTAVASSVMDLSSAVETITGATAAAADAQVPLVFPLSCGAATVEVTANPHHHDNSDEDRGSASSQRDDKGAVDNTHCTSVEVLYSSCVWPSSSRVPLVISEHDGSLRRCEMNVAALAEWLLLLRASSQTSPSSHLVDATSSGRSAAATAAAATRSADITGASSTSLGRLIAFACRHSSSSNLQDDDDDDEVDKADVLLLLLRELVAFIVLGEHRTPSPPRSPAAASQSAPGTVSSSSYSAVLQRHLYSAMAESPELLGSHWGALVEGLTLETELMNRCRSLARQRMLSPAMCGGGGGCTANCTPYSHRSTDDDRIGGINGTQLQSRLVTHVWTPVWRGLKYPDDLAGIEDGHEPHVQQQRQLERRRQRYEDVLCDYVRVLHRLAVPLLPALQALLLEVVLWSGSETALPPLREDTCSAAAASPAETCDTSVAALMARAGATARRVRGLLRHGVLEANCTTARSLLAWWGRLRCELASAQHDTKYTPGNSHAGLVKKDERQAREETATAATEEENAALRQPDFLSDGGCPEAEAVFDEAVGLFTLHGQQLEVVEAYRWRHDYAAAATVLLRLPRDTPSMELCEVHGAWRSLKCANPITADISPSSSSSSSAAAAAAAMSHNAKTTPRRTSRLLSWDTLAVAVLDGAWNTVRSAEEDCYVLVERAAAVARSASPLPTTTTTTATAADSAASSPNDTQVGASPTPSAWRLRAAERAVQAARRLYLFVATAILTTPGLTAAAAAAGAGASSPPPPPNAAVAATGNSAIEFRPTAAAAGEGGGGVRGSLARAPHPQLFNPISSSVAAGYRAHEVRYLRLRQQVEADRRHKKS</sequence>
<dbReference type="GO" id="GO:0031902">
    <property type="term" value="C:late endosome membrane"/>
    <property type="evidence" value="ECO:0007669"/>
    <property type="project" value="TreeGrafter"/>
</dbReference>
<keyword evidence="3" id="KW-1185">Reference proteome</keyword>
<dbReference type="OMA" id="FREAWYP"/>
<feature type="region of interest" description="Disordered" evidence="1">
    <location>
        <begin position="74"/>
        <end position="101"/>
    </location>
</feature>
<evidence type="ECO:0000313" key="2">
    <source>
        <dbReference type="EMBL" id="KPA76134.1"/>
    </source>
</evidence>
<feature type="compositionally biased region" description="Low complexity" evidence="1">
    <location>
        <begin position="556"/>
        <end position="575"/>
    </location>
</feature>
<feature type="region of interest" description="Disordered" evidence="1">
    <location>
        <begin position="681"/>
        <end position="705"/>
    </location>
</feature>
<proteinExistence type="predicted"/>
<dbReference type="EMBL" id="LGTL01000021">
    <property type="protein sequence ID" value="KPA76134.1"/>
    <property type="molecule type" value="Genomic_DNA"/>
</dbReference>
<reference evidence="2 3" key="1">
    <citation type="submission" date="2015-07" db="EMBL/GenBank/DDBJ databases">
        <title>High-quality genome of monoxenous trypanosomatid Leptomonas pyrrhocoris.</title>
        <authorList>
            <person name="Flegontov P."/>
            <person name="Butenko A."/>
            <person name="Firsov S."/>
            <person name="Vlcek C."/>
            <person name="Logacheva M.D."/>
            <person name="Field M."/>
            <person name="Filatov D."/>
            <person name="Flegontova O."/>
            <person name="Gerasimov E."/>
            <person name="Jackson A.P."/>
            <person name="Kelly S."/>
            <person name="Opperdoes F."/>
            <person name="O'Reilly A."/>
            <person name="Votypka J."/>
            <person name="Yurchenko V."/>
            <person name="Lukes J."/>
        </authorList>
    </citation>
    <scope>NUCLEOTIDE SEQUENCE [LARGE SCALE GENOMIC DNA]</scope>
    <source>
        <strain evidence="2">H10</strain>
    </source>
</reference>
<feature type="compositionally biased region" description="Low complexity" evidence="1">
    <location>
        <begin position="375"/>
        <end position="384"/>
    </location>
</feature>
<gene>
    <name evidence="2" type="ORF">ABB37_07901</name>
</gene>
<evidence type="ECO:0000313" key="3">
    <source>
        <dbReference type="Proteomes" id="UP000037923"/>
    </source>
</evidence>
<feature type="compositionally biased region" description="Low complexity" evidence="1">
    <location>
        <begin position="589"/>
        <end position="600"/>
    </location>
</feature>
<feature type="compositionally biased region" description="Polar residues" evidence="1">
    <location>
        <begin position="133"/>
        <end position="144"/>
    </location>
</feature>
<protein>
    <submittedName>
        <fullName evidence="2">Uncharacterized protein</fullName>
    </submittedName>
</protein>
<dbReference type="InterPro" id="IPR040371">
    <property type="entry name" value="RMC1"/>
</dbReference>
<dbReference type="PANTHER" id="PTHR12897">
    <property type="entry name" value="COLON CANCER-ASSOCIATED PROTEIN MIC1"/>
    <property type="match status" value="1"/>
</dbReference>
<name>A0A0N0DSM0_LEPPY</name>
<feature type="compositionally biased region" description="Polar residues" evidence="1">
    <location>
        <begin position="601"/>
        <end position="619"/>
    </location>
</feature>
<feature type="compositionally biased region" description="Polar residues" evidence="1">
    <location>
        <begin position="1325"/>
        <end position="1335"/>
    </location>
</feature>
<feature type="compositionally biased region" description="Basic and acidic residues" evidence="1">
    <location>
        <begin position="683"/>
        <end position="704"/>
    </location>
</feature>
<dbReference type="GO" id="GO:0005765">
    <property type="term" value="C:lysosomal membrane"/>
    <property type="evidence" value="ECO:0007669"/>
    <property type="project" value="TreeGrafter"/>
</dbReference>
<dbReference type="PANTHER" id="PTHR12897:SF4">
    <property type="entry name" value="REGULATOR OF MON1-CCZ1 COMPLEX"/>
    <property type="match status" value="1"/>
</dbReference>
<feature type="region of interest" description="Disordered" evidence="1">
    <location>
        <begin position="555"/>
        <end position="619"/>
    </location>
</feature>
<dbReference type="VEuPathDB" id="TriTrypDB:LpyrH10_21_0370"/>
<dbReference type="GO" id="GO:0010506">
    <property type="term" value="P:regulation of autophagy"/>
    <property type="evidence" value="ECO:0007669"/>
    <property type="project" value="InterPro"/>
</dbReference>
<feature type="compositionally biased region" description="Low complexity" evidence="1">
    <location>
        <begin position="1302"/>
        <end position="1324"/>
    </location>
</feature>
<comment type="caution">
    <text evidence="2">The sequence shown here is derived from an EMBL/GenBank/DDBJ whole genome shotgun (WGS) entry which is preliminary data.</text>
</comment>
<feature type="compositionally biased region" description="Acidic residues" evidence="1">
    <location>
        <begin position="89"/>
        <end position="98"/>
    </location>
</feature>
<feature type="region of interest" description="Disordered" evidence="1">
    <location>
        <begin position="133"/>
        <end position="152"/>
    </location>
</feature>
<organism evidence="2 3">
    <name type="scientific">Leptomonas pyrrhocoris</name>
    <name type="common">Firebug parasite</name>
    <dbReference type="NCBI Taxonomy" id="157538"/>
    <lineage>
        <taxon>Eukaryota</taxon>
        <taxon>Discoba</taxon>
        <taxon>Euglenozoa</taxon>
        <taxon>Kinetoplastea</taxon>
        <taxon>Metakinetoplastina</taxon>
        <taxon>Trypanosomatida</taxon>
        <taxon>Trypanosomatidae</taxon>
        <taxon>Leishmaniinae</taxon>
        <taxon>Leptomonas</taxon>
    </lineage>
</organism>
<feature type="region of interest" description="Disordered" evidence="1">
    <location>
        <begin position="164"/>
        <end position="187"/>
    </location>
</feature>
<accession>A0A0N0DSM0</accession>
<dbReference type="GeneID" id="26908186"/>
<dbReference type="Proteomes" id="UP000037923">
    <property type="component" value="Unassembled WGS sequence"/>
</dbReference>
<dbReference type="GO" id="GO:0035658">
    <property type="term" value="C:Mon1-Ccz1 complex"/>
    <property type="evidence" value="ECO:0007669"/>
    <property type="project" value="InterPro"/>
</dbReference>
<dbReference type="OrthoDB" id="266639at2759"/>
<dbReference type="RefSeq" id="XP_015654573.1">
    <property type="nucleotide sequence ID" value="XM_015806702.1"/>
</dbReference>